<evidence type="ECO:0000313" key="2">
    <source>
        <dbReference type="Proteomes" id="UP000204584"/>
    </source>
</evidence>
<dbReference type="GeneID" id="16607225"/>
<accession>S4VYK1</accession>
<reference evidence="1 2" key="1">
    <citation type="journal article" date="2013" name="Science">
        <title>Pandoraviruses: amoeba viruses with genomes up to 2.5 Mb reaching that of parasitic eukaryotes.</title>
        <authorList>
            <person name="Philippe N."/>
            <person name="Legendre M."/>
            <person name="Doutre G."/>
            <person name="Coute Y."/>
            <person name="Poirot O."/>
            <person name="Lescot M."/>
            <person name="Arslan D."/>
            <person name="Seltzer V."/>
            <person name="Bertaux L."/>
            <person name="Bruley C."/>
            <person name="Garin J."/>
            <person name="Claverie J.M."/>
            <person name="Abergel C."/>
        </authorList>
    </citation>
    <scope>NUCLEOTIDE SEQUENCE [LARGE SCALE GENOMIC DNA]</scope>
</reference>
<keyword evidence="2" id="KW-1185">Reference proteome</keyword>
<name>S4VYK1_9VIRU</name>
<sequence>MKVADTGHADIGQTADTVAAATETIASAQKEAALADAALACVAWDESVDVGRLFLLEHEHDVGLLRHIVARAGARLDEYEEDRSFEFINDARVMNLNIFFNADSLFYPEYARVRRHDGAVWSVQDDDRRMTDAQATSWLAVCARHCLFALEYDVPRTVEEVDSDHPDRDDTHKVEDHETTWLASVVRGLAGRSGAWTGAEIMRTRNLSLVLLAILDARAKGGPLAVVDLPGGSRVDQGVVPSPADRREGDDKLLASMGDALAQVEHVRQAGFAFYVARAGRGLCGPAAHTRRALSMVCAGVDRLYATESFYLGVIAPAEYEAMAANGPLGATFFHQR</sequence>
<dbReference type="KEGG" id="vg:16607225"/>
<proteinExistence type="predicted"/>
<gene>
    <name evidence="1" type="ORF">psal_cds_1165</name>
</gene>
<dbReference type="Proteomes" id="UP000204584">
    <property type="component" value="Segment"/>
</dbReference>
<dbReference type="EMBL" id="KC977571">
    <property type="protein sequence ID" value="AGO85438.1"/>
    <property type="molecule type" value="Genomic_DNA"/>
</dbReference>
<evidence type="ECO:0000313" key="1">
    <source>
        <dbReference type="EMBL" id="AGO85438.1"/>
    </source>
</evidence>
<dbReference type="RefSeq" id="YP_008438516.1">
    <property type="nucleotide sequence ID" value="NC_022098.1"/>
</dbReference>
<organism evidence="1 2">
    <name type="scientific">Pandoravirus salinus</name>
    <dbReference type="NCBI Taxonomy" id="1349410"/>
    <lineage>
        <taxon>Viruses</taxon>
        <taxon>Pandoravirus</taxon>
    </lineage>
</organism>
<protein>
    <submittedName>
        <fullName evidence="1">Uncharacterized protein</fullName>
    </submittedName>
</protein>